<accession>A0A1D8S5Q5</accession>
<dbReference type="Pfam" id="PF08241">
    <property type="entry name" value="Methyltransf_11"/>
    <property type="match status" value="1"/>
</dbReference>
<dbReference type="GeneID" id="29829502"/>
<proteinExistence type="predicted"/>
<dbReference type="InterPro" id="IPR029063">
    <property type="entry name" value="SAM-dependent_MTases_sf"/>
</dbReference>
<dbReference type="PANTHER" id="PTHR43591:SF24">
    <property type="entry name" value="2-METHOXY-6-POLYPRENYL-1,4-BENZOQUINOL METHYLASE, MITOCHONDRIAL"/>
    <property type="match status" value="1"/>
</dbReference>
<dbReference type="KEGG" id="halh:HTSR_1510"/>
<dbReference type="InterPro" id="IPR013216">
    <property type="entry name" value="Methyltransf_11"/>
</dbReference>
<organism evidence="2 3">
    <name type="scientific">Halodesulfurarchaeum formicicum</name>
    <dbReference type="NCBI Taxonomy" id="1873524"/>
    <lineage>
        <taxon>Archaea</taxon>
        <taxon>Methanobacteriati</taxon>
        <taxon>Methanobacteriota</taxon>
        <taxon>Stenosarchaea group</taxon>
        <taxon>Halobacteria</taxon>
        <taxon>Halobacteriales</taxon>
        <taxon>Halobacteriaceae</taxon>
        <taxon>Halodesulfurarchaeum</taxon>
    </lineage>
</organism>
<dbReference type="GO" id="GO:0008757">
    <property type="term" value="F:S-adenosylmethionine-dependent methyltransferase activity"/>
    <property type="evidence" value="ECO:0007669"/>
    <property type="project" value="InterPro"/>
</dbReference>
<feature type="domain" description="Methyltransferase type 11" evidence="1">
    <location>
        <begin position="35"/>
        <end position="114"/>
    </location>
</feature>
<dbReference type="AlphaFoldDB" id="A0A1D8S5Q5"/>
<dbReference type="STRING" id="1873524.HSR6_1581"/>
<name>A0A1D8S5Q5_9EURY</name>
<evidence type="ECO:0000313" key="3">
    <source>
        <dbReference type="Proteomes" id="UP000185608"/>
    </source>
</evidence>
<dbReference type="Gene3D" id="3.40.50.150">
    <property type="entry name" value="Vaccinia Virus protein VP39"/>
    <property type="match status" value="1"/>
</dbReference>
<dbReference type="RefSeq" id="WP_070365360.1">
    <property type="nucleotide sequence ID" value="NZ_CP016070.1"/>
</dbReference>
<gene>
    <name evidence="2" type="ORF">HTSR_1510</name>
</gene>
<protein>
    <submittedName>
        <fullName evidence="2">SAM-dependent methyltransferase</fullName>
    </submittedName>
</protein>
<dbReference type="EMBL" id="CP016070">
    <property type="protein sequence ID" value="AOW80684.1"/>
    <property type="molecule type" value="Genomic_DNA"/>
</dbReference>
<evidence type="ECO:0000259" key="1">
    <source>
        <dbReference type="Pfam" id="PF08241"/>
    </source>
</evidence>
<sequence length="264" mass="29491">MRRFTEAYLRDTRRGLWEDREALAPLFRGEPERILDVGAGTGEFTRVLREESGGWVVSLDADASLLRAGAVETPIQGDATRLPIPDRTFDLTACQALLVNLPDPDRAIRELMRVSADRVAAVEPDNSAVTVESTVENEATLASRARAHYLDGLETDASLGADLGVRFERAGLREVAVTKHVHERRIEPPYSEAAMESARRKVTATRIDAHRETMLAGDLERADFDRLRDKWQAMGRAVAEQVQAGTYRRIERIPFYVAVGQIEH</sequence>
<dbReference type="Proteomes" id="UP000185608">
    <property type="component" value="Chromosome"/>
</dbReference>
<dbReference type="SUPFAM" id="SSF53335">
    <property type="entry name" value="S-adenosyl-L-methionine-dependent methyltransferases"/>
    <property type="match status" value="1"/>
</dbReference>
<keyword evidence="2" id="KW-0808">Transferase</keyword>
<evidence type="ECO:0000313" key="2">
    <source>
        <dbReference type="EMBL" id="AOW80684.1"/>
    </source>
</evidence>
<dbReference type="PANTHER" id="PTHR43591">
    <property type="entry name" value="METHYLTRANSFERASE"/>
    <property type="match status" value="1"/>
</dbReference>
<reference evidence="2 3" key="1">
    <citation type="submission" date="2016-06" db="EMBL/GenBank/DDBJ databases">
        <title>Discovery of anaerobic lithoheterotrophic haloarchaeon capable of sulfur respiration by hydrogen and formate.</title>
        <authorList>
            <person name="Sorokin D.Y."/>
            <person name="Kublanov I.V."/>
            <person name="Roman P."/>
            <person name="Sinninghe Damste J.S."/>
            <person name="Golyshin P.N."/>
            <person name="Rojo D."/>
            <person name="Ciordia S."/>
            <person name="Mena Md.C."/>
            <person name="Ferrer M."/>
            <person name="Smedile F."/>
            <person name="Messina E."/>
            <person name="La Cono V."/>
            <person name="Yakimov M.M."/>
        </authorList>
    </citation>
    <scope>NUCLEOTIDE SEQUENCE [LARGE SCALE GENOMIC DNA]</scope>
    <source>
        <strain evidence="2 3">HTSR1</strain>
    </source>
</reference>
<dbReference type="GO" id="GO:0032259">
    <property type="term" value="P:methylation"/>
    <property type="evidence" value="ECO:0007669"/>
    <property type="project" value="UniProtKB-KW"/>
</dbReference>
<keyword evidence="2" id="KW-0489">Methyltransferase</keyword>
<dbReference type="CDD" id="cd02440">
    <property type="entry name" value="AdoMet_MTases"/>
    <property type="match status" value="1"/>
</dbReference>